<dbReference type="PANTHER" id="PTHR33154:SF15">
    <property type="entry name" value="REGULATORY PROTEIN ARSR"/>
    <property type="match status" value="1"/>
</dbReference>
<sequence length="165" mass="18947">MFYLITEKHSIKSLLRIYYNLNLVVGNSVKKQKINPIHCFILLLYRNIAMKQLNRRMGLAKTEMFTDEQNKISLFAKVFGHPARVAILQYLFKIDTCICGDLVSEIGLAQPTISQHLKELKNLGLIKGNVEGTSVCYCIDKDNWSNMKDIMIKFLDQDIPNTNCC</sequence>
<evidence type="ECO:0000313" key="6">
    <source>
        <dbReference type="Proteomes" id="UP000294749"/>
    </source>
</evidence>
<dbReference type="GO" id="GO:0003677">
    <property type="term" value="F:DNA binding"/>
    <property type="evidence" value="ECO:0007669"/>
    <property type="project" value="UniProtKB-KW"/>
</dbReference>
<dbReference type="CDD" id="cd00090">
    <property type="entry name" value="HTH_ARSR"/>
    <property type="match status" value="1"/>
</dbReference>
<dbReference type="Proteomes" id="UP000294749">
    <property type="component" value="Unassembled WGS sequence"/>
</dbReference>
<dbReference type="NCBIfam" id="NF033788">
    <property type="entry name" value="HTH_metalloreg"/>
    <property type="match status" value="1"/>
</dbReference>
<dbReference type="SUPFAM" id="SSF46785">
    <property type="entry name" value="Winged helix' DNA-binding domain"/>
    <property type="match status" value="1"/>
</dbReference>
<proteinExistence type="predicted"/>
<keyword evidence="6" id="KW-1185">Reference proteome</keyword>
<dbReference type="SMART" id="SM00418">
    <property type="entry name" value="HTH_ARSR"/>
    <property type="match status" value="1"/>
</dbReference>
<reference evidence="5 6" key="1">
    <citation type="submission" date="2019-03" db="EMBL/GenBank/DDBJ databases">
        <title>Genomic Encyclopedia of Archaeal and Bacterial Type Strains, Phase II (KMG-II): from individual species to whole genera.</title>
        <authorList>
            <person name="Goeker M."/>
        </authorList>
    </citation>
    <scope>NUCLEOTIDE SEQUENCE [LARGE SCALE GENOMIC DNA]</scope>
    <source>
        <strain evidence="5 6">DSM 25233</strain>
    </source>
</reference>
<dbReference type="PRINTS" id="PR00778">
    <property type="entry name" value="HTHARSR"/>
</dbReference>
<dbReference type="PROSITE" id="PS50987">
    <property type="entry name" value="HTH_ARSR_2"/>
    <property type="match status" value="1"/>
</dbReference>
<gene>
    <name evidence="5" type="ORF">CLV90_2104</name>
</gene>
<dbReference type="Gene3D" id="1.10.10.10">
    <property type="entry name" value="Winged helix-like DNA-binding domain superfamily/Winged helix DNA-binding domain"/>
    <property type="match status" value="1"/>
</dbReference>
<dbReference type="AlphaFoldDB" id="A0A4R7K4Q5"/>
<dbReference type="PANTHER" id="PTHR33154">
    <property type="entry name" value="TRANSCRIPTIONAL REGULATOR, ARSR FAMILY"/>
    <property type="match status" value="1"/>
</dbReference>
<dbReference type="GO" id="GO:0003700">
    <property type="term" value="F:DNA-binding transcription factor activity"/>
    <property type="evidence" value="ECO:0007669"/>
    <property type="project" value="InterPro"/>
</dbReference>
<keyword evidence="2 5" id="KW-0238">DNA-binding</keyword>
<dbReference type="InterPro" id="IPR001845">
    <property type="entry name" value="HTH_ArsR_DNA-bd_dom"/>
</dbReference>
<dbReference type="InterPro" id="IPR036388">
    <property type="entry name" value="WH-like_DNA-bd_sf"/>
</dbReference>
<accession>A0A4R7K4Q5</accession>
<evidence type="ECO:0000256" key="2">
    <source>
        <dbReference type="ARBA" id="ARBA00023125"/>
    </source>
</evidence>
<dbReference type="InterPro" id="IPR051081">
    <property type="entry name" value="HTH_MetalResp_TranReg"/>
</dbReference>
<dbReference type="InterPro" id="IPR036390">
    <property type="entry name" value="WH_DNA-bd_sf"/>
</dbReference>
<evidence type="ECO:0000256" key="1">
    <source>
        <dbReference type="ARBA" id="ARBA00023015"/>
    </source>
</evidence>
<dbReference type="InterPro" id="IPR011991">
    <property type="entry name" value="ArsR-like_HTH"/>
</dbReference>
<feature type="domain" description="HTH arsR-type" evidence="4">
    <location>
        <begin position="64"/>
        <end position="159"/>
    </location>
</feature>
<keyword evidence="3" id="KW-0804">Transcription</keyword>
<protein>
    <submittedName>
        <fullName evidence="5">DNA-binding transcriptional ArsR family regulator</fullName>
    </submittedName>
</protein>
<dbReference type="EMBL" id="SOAY01000011">
    <property type="protein sequence ID" value="TDT45023.1"/>
    <property type="molecule type" value="Genomic_DNA"/>
</dbReference>
<evidence type="ECO:0000256" key="3">
    <source>
        <dbReference type="ARBA" id="ARBA00023163"/>
    </source>
</evidence>
<comment type="caution">
    <text evidence="5">The sequence shown here is derived from an EMBL/GenBank/DDBJ whole genome shotgun (WGS) entry which is preliminary data.</text>
</comment>
<evidence type="ECO:0000313" key="5">
    <source>
        <dbReference type="EMBL" id="TDT45023.1"/>
    </source>
</evidence>
<organism evidence="5 6">
    <name type="scientific">Maribacter spongiicola</name>
    <dbReference type="NCBI Taxonomy" id="1206753"/>
    <lineage>
        <taxon>Bacteria</taxon>
        <taxon>Pseudomonadati</taxon>
        <taxon>Bacteroidota</taxon>
        <taxon>Flavobacteriia</taxon>
        <taxon>Flavobacteriales</taxon>
        <taxon>Flavobacteriaceae</taxon>
        <taxon>Maribacter</taxon>
    </lineage>
</organism>
<keyword evidence="1" id="KW-0805">Transcription regulation</keyword>
<name>A0A4R7K4Q5_9FLAO</name>
<evidence type="ECO:0000259" key="4">
    <source>
        <dbReference type="PROSITE" id="PS50987"/>
    </source>
</evidence>
<dbReference type="Pfam" id="PF01022">
    <property type="entry name" value="HTH_5"/>
    <property type="match status" value="1"/>
</dbReference>